<evidence type="ECO:0000256" key="1">
    <source>
        <dbReference type="ARBA" id="ARBA00001947"/>
    </source>
</evidence>
<dbReference type="PANTHER" id="PTHR11685">
    <property type="entry name" value="RBR FAMILY RING FINGER AND IBR DOMAIN-CONTAINING"/>
    <property type="match status" value="1"/>
</dbReference>
<dbReference type="Pfam" id="PF01485">
    <property type="entry name" value="IBR"/>
    <property type="match status" value="1"/>
</dbReference>
<dbReference type="Proteomes" id="UP000541444">
    <property type="component" value="Unassembled WGS sequence"/>
</dbReference>
<comment type="cofactor">
    <cofactor evidence="1">
        <name>Zn(2+)</name>
        <dbReference type="ChEBI" id="CHEBI:29105"/>
    </cofactor>
</comment>
<dbReference type="OrthoDB" id="10009520at2759"/>
<keyword evidence="2" id="KW-0479">Metal-binding</keyword>
<keyword evidence="3" id="KW-0863">Zinc-finger</keyword>
<dbReference type="AlphaFoldDB" id="A0A7J7MGW6"/>
<proteinExistence type="predicted"/>
<evidence type="ECO:0000256" key="4">
    <source>
        <dbReference type="ARBA" id="ARBA00022786"/>
    </source>
</evidence>
<keyword evidence="4" id="KW-0833">Ubl conjugation pathway</keyword>
<evidence type="ECO:0000259" key="6">
    <source>
        <dbReference type="Pfam" id="PF01485"/>
    </source>
</evidence>
<feature type="domain" description="FANCI solenoid 4" evidence="7">
    <location>
        <begin position="98"/>
        <end position="169"/>
    </location>
</feature>
<dbReference type="InterPro" id="IPR031127">
    <property type="entry name" value="E3_UB_ligase_RBR"/>
</dbReference>
<sequence>MNKCLINGLTLYVKSMILGSQKVYYPFKDCSAMLIDDGVEVVTMSECPYCRRLVCAQCKIPWHSRLGCDEFKRGIVNDDLLVFLFLHKLILDDQIISQKMASELLKFMGSEESSSVEKSKNFPVINHSTGSAIASILLGLIRSVLFDVNWVIIELNGFSTTNHGRIGIDQHCNDVEKAPEIMPKKNCTQGPKLW</sequence>
<evidence type="ECO:0000313" key="9">
    <source>
        <dbReference type="Proteomes" id="UP000541444"/>
    </source>
</evidence>
<dbReference type="GO" id="GO:0004842">
    <property type="term" value="F:ubiquitin-protein transferase activity"/>
    <property type="evidence" value="ECO:0007669"/>
    <property type="project" value="InterPro"/>
</dbReference>
<dbReference type="GO" id="GO:0008270">
    <property type="term" value="F:zinc ion binding"/>
    <property type="evidence" value="ECO:0007669"/>
    <property type="project" value="UniProtKB-KW"/>
</dbReference>
<evidence type="ECO:0000256" key="2">
    <source>
        <dbReference type="ARBA" id="ARBA00022723"/>
    </source>
</evidence>
<comment type="caution">
    <text evidence="8">The sequence shown here is derived from an EMBL/GenBank/DDBJ whole genome shotgun (WGS) entry which is preliminary data.</text>
</comment>
<dbReference type="CDD" id="cd22582">
    <property type="entry name" value="BRcat_RBR_unk"/>
    <property type="match status" value="1"/>
</dbReference>
<dbReference type="InterPro" id="IPR002867">
    <property type="entry name" value="IBR_dom"/>
</dbReference>
<evidence type="ECO:0000313" key="8">
    <source>
        <dbReference type="EMBL" id="KAF6154062.1"/>
    </source>
</evidence>
<gene>
    <name evidence="8" type="ORF">GIB67_018984</name>
</gene>
<evidence type="ECO:0000256" key="3">
    <source>
        <dbReference type="ARBA" id="ARBA00022771"/>
    </source>
</evidence>
<dbReference type="EMBL" id="JACGCM010001530">
    <property type="protein sequence ID" value="KAF6154062.1"/>
    <property type="molecule type" value="Genomic_DNA"/>
</dbReference>
<evidence type="ECO:0000256" key="5">
    <source>
        <dbReference type="ARBA" id="ARBA00022833"/>
    </source>
</evidence>
<evidence type="ECO:0000259" key="7">
    <source>
        <dbReference type="Pfam" id="PF14678"/>
    </source>
</evidence>
<reference evidence="8 9" key="1">
    <citation type="journal article" date="2020" name="IScience">
        <title>Genome Sequencing of the Endangered Kingdonia uniflora (Circaeasteraceae, Ranunculales) Reveals Potential Mechanisms of Evolutionary Specialization.</title>
        <authorList>
            <person name="Sun Y."/>
            <person name="Deng T."/>
            <person name="Zhang A."/>
            <person name="Moore M.J."/>
            <person name="Landis J.B."/>
            <person name="Lin N."/>
            <person name="Zhang H."/>
            <person name="Zhang X."/>
            <person name="Huang J."/>
            <person name="Zhang X."/>
            <person name="Sun H."/>
            <person name="Wang H."/>
        </authorList>
    </citation>
    <scope>NUCLEOTIDE SEQUENCE [LARGE SCALE GENOMIC DNA]</scope>
    <source>
        <strain evidence="8">TB1705</strain>
        <tissue evidence="8">Leaf</tissue>
    </source>
</reference>
<protein>
    <submittedName>
        <fullName evidence="8">Uncharacterized protein</fullName>
    </submittedName>
</protein>
<organism evidence="8 9">
    <name type="scientific">Kingdonia uniflora</name>
    <dbReference type="NCBI Taxonomy" id="39325"/>
    <lineage>
        <taxon>Eukaryota</taxon>
        <taxon>Viridiplantae</taxon>
        <taxon>Streptophyta</taxon>
        <taxon>Embryophyta</taxon>
        <taxon>Tracheophyta</taxon>
        <taxon>Spermatophyta</taxon>
        <taxon>Magnoliopsida</taxon>
        <taxon>Ranunculales</taxon>
        <taxon>Circaeasteraceae</taxon>
        <taxon>Kingdonia</taxon>
    </lineage>
</organism>
<dbReference type="InterPro" id="IPR029314">
    <property type="entry name" value="FANCI_S4"/>
</dbReference>
<keyword evidence="5" id="KW-0862">Zinc</keyword>
<keyword evidence="9" id="KW-1185">Reference proteome</keyword>
<feature type="domain" description="IBR" evidence="6">
    <location>
        <begin position="26"/>
        <end position="68"/>
    </location>
</feature>
<accession>A0A7J7MGW6</accession>
<name>A0A7J7MGW6_9MAGN</name>
<dbReference type="Pfam" id="PF14678">
    <property type="entry name" value="FANCI_S4"/>
    <property type="match status" value="1"/>
</dbReference>
<dbReference type="GO" id="GO:0016567">
    <property type="term" value="P:protein ubiquitination"/>
    <property type="evidence" value="ECO:0007669"/>
    <property type="project" value="InterPro"/>
</dbReference>